<protein>
    <submittedName>
        <fullName evidence="2">Uncharacterized protein</fullName>
    </submittedName>
</protein>
<feature type="compositionally biased region" description="Acidic residues" evidence="1">
    <location>
        <begin position="263"/>
        <end position="284"/>
    </location>
</feature>
<feature type="region of interest" description="Disordered" evidence="1">
    <location>
        <begin position="257"/>
        <end position="296"/>
    </location>
</feature>
<evidence type="ECO:0000313" key="2">
    <source>
        <dbReference type="EMBL" id="KAJ8914852.1"/>
    </source>
</evidence>
<comment type="caution">
    <text evidence="2">The sequence shown here is derived from an EMBL/GenBank/DDBJ whole genome shotgun (WGS) entry which is preliminary data.</text>
</comment>
<proteinExistence type="predicted"/>
<accession>A0AAV8VKM7</accession>
<dbReference type="PANTHER" id="PTHR46704:SF9">
    <property type="entry name" value="BHLH DOMAIN-CONTAINING PROTEIN"/>
    <property type="match status" value="1"/>
</dbReference>
<dbReference type="Proteomes" id="UP001159042">
    <property type="component" value="Unassembled WGS sequence"/>
</dbReference>
<keyword evidence="3" id="KW-1185">Reference proteome</keyword>
<organism evidence="2 3">
    <name type="scientific">Exocentrus adspersus</name>
    <dbReference type="NCBI Taxonomy" id="1586481"/>
    <lineage>
        <taxon>Eukaryota</taxon>
        <taxon>Metazoa</taxon>
        <taxon>Ecdysozoa</taxon>
        <taxon>Arthropoda</taxon>
        <taxon>Hexapoda</taxon>
        <taxon>Insecta</taxon>
        <taxon>Pterygota</taxon>
        <taxon>Neoptera</taxon>
        <taxon>Endopterygota</taxon>
        <taxon>Coleoptera</taxon>
        <taxon>Polyphaga</taxon>
        <taxon>Cucujiformia</taxon>
        <taxon>Chrysomeloidea</taxon>
        <taxon>Cerambycidae</taxon>
        <taxon>Lamiinae</taxon>
        <taxon>Acanthocinini</taxon>
        <taxon>Exocentrus</taxon>
    </lineage>
</organism>
<reference evidence="2 3" key="1">
    <citation type="journal article" date="2023" name="Insect Mol. Biol.">
        <title>Genome sequencing provides insights into the evolution of gene families encoding plant cell wall-degrading enzymes in longhorned beetles.</title>
        <authorList>
            <person name="Shin N.R."/>
            <person name="Okamura Y."/>
            <person name="Kirsch R."/>
            <person name="Pauchet Y."/>
        </authorList>
    </citation>
    <scope>NUCLEOTIDE SEQUENCE [LARGE SCALE GENOMIC DNA]</scope>
    <source>
        <strain evidence="2">EAD_L_NR</strain>
    </source>
</reference>
<name>A0AAV8VKM7_9CUCU</name>
<sequence length="296" mass="33656">MDVNCEGHIEADTKFALFLSKLEGPKNIVVRCADTDILVINLANIINFDRNLRIWLQFGSGNNCRFINITEIHKALGNLLCSALPAFNAITGSDFTPALYKKGKSKPFSILRSTEKYQSAFRDLADPTLLESCKGTIEEFVCKMYSTKKNQVKNIKKVNEARCRIFVQHYGMIDDMEQFKKKVVTFDASHLPPCLRELEQQILRTVYVSHMWTDSHKNIPSVLDPTKYGWKLSDEDEYTFNWFEGPETPDSINEIVISPETPLGEDDENDESCNSDDDDDDDLQSDVSVLDNGDTM</sequence>
<dbReference type="AlphaFoldDB" id="A0AAV8VKM7"/>
<gene>
    <name evidence="2" type="ORF">NQ315_014865</name>
</gene>
<dbReference type="EMBL" id="JANEYG010000062">
    <property type="protein sequence ID" value="KAJ8914852.1"/>
    <property type="molecule type" value="Genomic_DNA"/>
</dbReference>
<evidence type="ECO:0000256" key="1">
    <source>
        <dbReference type="SAM" id="MobiDB-lite"/>
    </source>
</evidence>
<evidence type="ECO:0000313" key="3">
    <source>
        <dbReference type="Proteomes" id="UP001159042"/>
    </source>
</evidence>
<feature type="compositionally biased region" description="Low complexity" evidence="1">
    <location>
        <begin position="285"/>
        <end position="296"/>
    </location>
</feature>
<dbReference type="PANTHER" id="PTHR46704">
    <property type="entry name" value="CXC DOMAIN-CONTAINING PROTEIN-RELATED"/>
    <property type="match status" value="1"/>
</dbReference>